<dbReference type="InterPro" id="IPR039650">
    <property type="entry name" value="HdrA-like"/>
</dbReference>
<evidence type="ECO:0000313" key="7">
    <source>
        <dbReference type="WBParaSite" id="ACRNAN_scaffold2196.g30095.t1"/>
    </source>
</evidence>
<dbReference type="GO" id="GO:0046872">
    <property type="term" value="F:metal ion binding"/>
    <property type="evidence" value="ECO:0007669"/>
    <property type="project" value="UniProtKB-KW"/>
</dbReference>
<keyword evidence="4" id="KW-0411">Iron-sulfur</keyword>
<keyword evidence="5" id="KW-0812">Transmembrane</keyword>
<evidence type="ECO:0000256" key="1">
    <source>
        <dbReference type="ARBA" id="ARBA00022723"/>
    </source>
</evidence>
<protein>
    <submittedName>
        <fullName evidence="7">Uncharacterized protein</fullName>
    </submittedName>
</protein>
<keyword evidence="2" id="KW-0560">Oxidoreductase</keyword>
<dbReference type="AlphaFoldDB" id="A0A914DA02"/>
<evidence type="ECO:0000256" key="3">
    <source>
        <dbReference type="ARBA" id="ARBA00023004"/>
    </source>
</evidence>
<dbReference type="GO" id="GO:0051536">
    <property type="term" value="F:iron-sulfur cluster binding"/>
    <property type="evidence" value="ECO:0007669"/>
    <property type="project" value="UniProtKB-KW"/>
</dbReference>
<reference evidence="7" key="1">
    <citation type="submission" date="2022-11" db="UniProtKB">
        <authorList>
            <consortium name="WormBaseParasite"/>
        </authorList>
    </citation>
    <scope>IDENTIFICATION</scope>
</reference>
<evidence type="ECO:0000256" key="2">
    <source>
        <dbReference type="ARBA" id="ARBA00023002"/>
    </source>
</evidence>
<keyword evidence="1" id="KW-0479">Metal-binding</keyword>
<dbReference type="Pfam" id="PF12831">
    <property type="entry name" value="FAD_oxidored"/>
    <property type="match status" value="1"/>
</dbReference>
<dbReference type="WBParaSite" id="ACRNAN_scaffold2196.g30095.t1">
    <property type="protein sequence ID" value="ACRNAN_scaffold2196.g30095.t1"/>
    <property type="gene ID" value="ACRNAN_scaffold2196.g30095"/>
</dbReference>
<sequence>MLRQHFLKDAIHSNTEFLQDKEVLQDRTKKELRKETKAQIKMFRQQERMINDQTQETPTPIEMFRMRDQIQGPAARIEMFPQQERMLNQPQEMFGLILYCITVLLMFLYTPLWNTLCVCVRVIRGQKQISKILTDFKDGLVSSLQGFLVLHKLKLNQPSSLQSIVQLDPSPALLTHVKKMTVLRRRAALRHVKSADNLETSIPIEIQRKSSALLPHDRKMTELRRTAISANNLETLIPIEIQRKPSALRVFKCVGINLMALLFLRLLCWLIEWFVSTKYPTFYATYPIGMGSYGLDVHAVQLYADPKYNNTIFTEGWIAFEEQIEQWRKHPYQLPYRIMLPKKSELTNLLVTVCVSASHVAYASLRMEPQYMIMGQAAGVAASMAIGRNQTIYEIDHNKYDQDNTNGYSDYDNKFDYDTKFGFSDYDIKFGFQICSMSVTTFNIYSFKFNMESD</sequence>
<evidence type="ECO:0000256" key="5">
    <source>
        <dbReference type="SAM" id="Phobius"/>
    </source>
</evidence>
<evidence type="ECO:0000313" key="6">
    <source>
        <dbReference type="Proteomes" id="UP000887540"/>
    </source>
</evidence>
<keyword evidence="5" id="KW-1133">Transmembrane helix</keyword>
<organism evidence="6 7">
    <name type="scientific">Acrobeloides nanus</name>
    <dbReference type="NCBI Taxonomy" id="290746"/>
    <lineage>
        <taxon>Eukaryota</taxon>
        <taxon>Metazoa</taxon>
        <taxon>Ecdysozoa</taxon>
        <taxon>Nematoda</taxon>
        <taxon>Chromadorea</taxon>
        <taxon>Rhabditida</taxon>
        <taxon>Tylenchina</taxon>
        <taxon>Cephalobomorpha</taxon>
        <taxon>Cephaloboidea</taxon>
        <taxon>Cephalobidae</taxon>
        <taxon>Acrobeloides</taxon>
    </lineage>
</organism>
<dbReference type="GO" id="GO:0016491">
    <property type="term" value="F:oxidoreductase activity"/>
    <property type="evidence" value="ECO:0007669"/>
    <property type="project" value="UniProtKB-KW"/>
</dbReference>
<evidence type="ECO:0000256" key="4">
    <source>
        <dbReference type="ARBA" id="ARBA00023014"/>
    </source>
</evidence>
<proteinExistence type="predicted"/>
<dbReference type="Proteomes" id="UP000887540">
    <property type="component" value="Unplaced"/>
</dbReference>
<keyword evidence="6" id="KW-1185">Reference proteome</keyword>
<keyword evidence="3" id="KW-0408">Iron</keyword>
<dbReference type="PANTHER" id="PTHR43498:SF1">
    <property type="entry name" value="COB--COM HETERODISULFIDE REDUCTASE IRON-SULFUR SUBUNIT A"/>
    <property type="match status" value="1"/>
</dbReference>
<name>A0A914DA02_9BILA</name>
<keyword evidence="5" id="KW-0472">Membrane</keyword>
<dbReference type="PANTHER" id="PTHR43498">
    <property type="entry name" value="FERREDOXIN:COB-COM HETERODISULFIDE REDUCTASE SUBUNIT A"/>
    <property type="match status" value="1"/>
</dbReference>
<accession>A0A914DA02</accession>
<feature type="transmembrane region" description="Helical" evidence="5">
    <location>
        <begin position="96"/>
        <end position="123"/>
    </location>
</feature>
<feature type="transmembrane region" description="Helical" evidence="5">
    <location>
        <begin position="253"/>
        <end position="275"/>
    </location>
</feature>